<evidence type="ECO:0000313" key="3">
    <source>
        <dbReference type="Proteomes" id="UP000053676"/>
    </source>
</evidence>
<sequence>MLHIFRVLLTQLDSGYLSNKKPCMVLFIAWLVVAKSYYDLSREVIASDNRFLNFTNLLAKRDRPPYLLYQIDEGYFDVTLNHLCNLEYMRGSTQRLAVVSFDPEMEKKLNTLRPSIPTVTLDFSVVKKSLPKNLENRSYVIYQLVLMLRSHIASILSSRGISFWSMQQDSIWTENFVSMNVEQHYPNSLLIFDTVGNDQVWM</sequence>
<feature type="domain" description="Nucleotide-diphospho-sugar transferase" evidence="1">
    <location>
        <begin position="94"/>
        <end position="194"/>
    </location>
</feature>
<organism evidence="2 3">
    <name type="scientific">Necator americanus</name>
    <name type="common">Human hookworm</name>
    <dbReference type="NCBI Taxonomy" id="51031"/>
    <lineage>
        <taxon>Eukaryota</taxon>
        <taxon>Metazoa</taxon>
        <taxon>Ecdysozoa</taxon>
        <taxon>Nematoda</taxon>
        <taxon>Chromadorea</taxon>
        <taxon>Rhabditida</taxon>
        <taxon>Rhabditina</taxon>
        <taxon>Rhabditomorpha</taxon>
        <taxon>Strongyloidea</taxon>
        <taxon>Ancylostomatidae</taxon>
        <taxon>Bunostominae</taxon>
        <taxon>Necator</taxon>
    </lineage>
</organism>
<dbReference type="Pfam" id="PF03407">
    <property type="entry name" value="Nucleotid_trans"/>
    <property type="match status" value="1"/>
</dbReference>
<dbReference type="InterPro" id="IPR005069">
    <property type="entry name" value="Nucl-diP-sugar_transferase"/>
</dbReference>
<reference evidence="3" key="1">
    <citation type="journal article" date="2014" name="Nat. Genet.">
        <title>Genome of the human hookworm Necator americanus.</title>
        <authorList>
            <person name="Tang Y.T."/>
            <person name="Gao X."/>
            <person name="Rosa B.A."/>
            <person name="Abubucker S."/>
            <person name="Hallsworth-Pepin K."/>
            <person name="Martin J."/>
            <person name="Tyagi R."/>
            <person name="Heizer E."/>
            <person name="Zhang X."/>
            <person name="Bhonagiri-Palsikar V."/>
            <person name="Minx P."/>
            <person name="Warren W.C."/>
            <person name="Wang Q."/>
            <person name="Zhan B."/>
            <person name="Hotez P.J."/>
            <person name="Sternberg P.W."/>
            <person name="Dougall A."/>
            <person name="Gaze S.T."/>
            <person name="Mulvenna J."/>
            <person name="Sotillo J."/>
            <person name="Ranganathan S."/>
            <person name="Rabelo E.M."/>
            <person name="Wilson R.K."/>
            <person name="Felgner P.L."/>
            <person name="Bethony J."/>
            <person name="Hawdon J.M."/>
            <person name="Gasser R.B."/>
            <person name="Loukas A."/>
            <person name="Mitreva M."/>
        </authorList>
    </citation>
    <scope>NUCLEOTIDE SEQUENCE [LARGE SCALE GENOMIC DNA]</scope>
</reference>
<dbReference type="OrthoDB" id="5838555at2759"/>
<evidence type="ECO:0000313" key="2">
    <source>
        <dbReference type="EMBL" id="ETN80239.1"/>
    </source>
</evidence>
<accession>W2TF67</accession>
<protein>
    <recommendedName>
        <fullName evidence="1">Nucleotide-diphospho-sugar transferase domain-containing protein</fullName>
    </recommendedName>
</protein>
<dbReference type="OMA" id="LMRARIC"/>
<dbReference type="AlphaFoldDB" id="W2TF67"/>
<dbReference type="EMBL" id="KI659149">
    <property type="protein sequence ID" value="ETN80239.1"/>
    <property type="molecule type" value="Genomic_DNA"/>
</dbReference>
<dbReference type="KEGG" id="nai:NECAME_09292"/>
<gene>
    <name evidence="2" type="ORF">NECAME_09292</name>
</gene>
<dbReference type="Proteomes" id="UP000053676">
    <property type="component" value="Unassembled WGS sequence"/>
</dbReference>
<evidence type="ECO:0000259" key="1">
    <source>
        <dbReference type="Pfam" id="PF03407"/>
    </source>
</evidence>
<keyword evidence="3" id="KW-1185">Reference proteome</keyword>
<proteinExistence type="predicted"/>
<name>W2TF67_NECAM</name>
<dbReference type="PANTHER" id="PTHR31967">
    <property type="entry name" value="GROUNDHOG (HEDGEHOG-LIKE FAMILY)-RELATED"/>
    <property type="match status" value="1"/>
</dbReference>
<dbReference type="PANTHER" id="PTHR31967:SF24">
    <property type="entry name" value="NUCLEOTIDE-DIPHOSPHO-SUGAR TRANSFERASE DOMAIN-CONTAINING PROTEIN"/>
    <property type="match status" value="1"/>
</dbReference>